<organism evidence="1 2">
    <name type="scientific">Anaerosporobacter mobilis DSM 15930</name>
    <dbReference type="NCBI Taxonomy" id="1120996"/>
    <lineage>
        <taxon>Bacteria</taxon>
        <taxon>Bacillati</taxon>
        <taxon>Bacillota</taxon>
        <taxon>Clostridia</taxon>
        <taxon>Lachnospirales</taxon>
        <taxon>Lachnospiraceae</taxon>
        <taxon>Anaerosporobacter</taxon>
    </lineage>
</organism>
<sequence>MKKDLEITENTQVESVEAELVDDNMVMELRRPYTFEGKEYKEIDLSGLDNLTGKDMIAAQKVLDRNGSFSFLPEMSLQYACVLASRASKMPIEFFEGLHPREALRLKNKVTGFLYGQE</sequence>
<dbReference type="RefSeq" id="WP_073289608.1">
    <property type="nucleotide sequence ID" value="NZ_FRCP01000018.1"/>
</dbReference>
<dbReference type="OrthoDB" id="1935314at2"/>
<keyword evidence="2" id="KW-1185">Reference proteome</keyword>
<dbReference type="InterPro" id="IPR019289">
    <property type="entry name" value="Phage_tail_E/E"/>
</dbReference>
<name>A0A1M7LVP2_9FIRM</name>
<accession>A0A1M7LVP2</accession>
<dbReference type="Pfam" id="PF10109">
    <property type="entry name" value="Phage_TAC_7"/>
    <property type="match status" value="1"/>
</dbReference>
<protein>
    <submittedName>
        <fullName evidence="1">Phage tail assembly chaperone protein, E, or 41 or 14</fullName>
    </submittedName>
</protein>
<reference evidence="1 2" key="1">
    <citation type="submission" date="2016-11" db="EMBL/GenBank/DDBJ databases">
        <authorList>
            <person name="Jaros S."/>
            <person name="Januszkiewicz K."/>
            <person name="Wedrychowicz H."/>
        </authorList>
    </citation>
    <scope>NUCLEOTIDE SEQUENCE [LARGE SCALE GENOMIC DNA]</scope>
    <source>
        <strain evidence="1 2">DSM 15930</strain>
    </source>
</reference>
<gene>
    <name evidence="1" type="ORF">SAMN02746066_03410</name>
</gene>
<dbReference type="STRING" id="1120996.SAMN02746066_03410"/>
<dbReference type="Proteomes" id="UP000184038">
    <property type="component" value="Unassembled WGS sequence"/>
</dbReference>
<dbReference type="AlphaFoldDB" id="A0A1M7LVP2"/>
<evidence type="ECO:0000313" key="2">
    <source>
        <dbReference type="Proteomes" id="UP000184038"/>
    </source>
</evidence>
<dbReference type="EMBL" id="FRCP01000018">
    <property type="protein sequence ID" value="SHM81836.1"/>
    <property type="molecule type" value="Genomic_DNA"/>
</dbReference>
<proteinExistence type="predicted"/>
<evidence type="ECO:0000313" key="1">
    <source>
        <dbReference type="EMBL" id="SHM81836.1"/>
    </source>
</evidence>